<dbReference type="Pfam" id="PF13423">
    <property type="entry name" value="UCH_1"/>
    <property type="match status" value="1"/>
</dbReference>
<dbReference type="InterPro" id="IPR028881">
    <property type="entry name" value="PAN2_UCH_dom"/>
</dbReference>
<accession>A0AAV9IWM6</accession>
<dbReference type="Pfam" id="PF00929">
    <property type="entry name" value="RNase_T"/>
    <property type="match status" value="1"/>
</dbReference>
<dbReference type="InterPro" id="IPR013520">
    <property type="entry name" value="Ribonucl_H"/>
</dbReference>
<dbReference type="InterPro" id="IPR036397">
    <property type="entry name" value="RNaseH_sf"/>
</dbReference>
<reference evidence="2 3" key="1">
    <citation type="submission" date="2022-07" db="EMBL/GenBank/DDBJ databases">
        <title>Genome-wide signatures of adaptation to extreme environments.</title>
        <authorList>
            <person name="Cho C.H."/>
            <person name="Yoon H.S."/>
        </authorList>
    </citation>
    <scope>NUCLEOTIDE SEQUENCE [LARGE SCALE GENOMIC DNA]</scope>
    <source>
        <strain evidence="2 3">DBV 063 E5</strain>
    </source>
</reference>
<evidence type="ECO:0000313" key="3">
    <source>
        <dbReference type="Proteomes" id="UP001301350"/>
    </source>
</evidence>
<organism evidence="2 3">
    <name type="scientific">Cyanidium caldarium</name>
    <name type="common">Red alga</name>
    <dbReference type="NCBI Taxonomy" id="2771"/>
    <lineage>
        <taxon>Eukaryota</taxon>
        <taxon>Rhodophyta</taxon>
        <taxon>Bangiophyceae</taxon>
        <taxon>Cyanidiales</taxon>
        <taxon>Cyanidiaceae</taxon>
        <taxon>Cyanidium</taxon>
    </lineage>
</organism>
<dbReference type="InterPro" id="IPR012337">
    <property type="entry name" value="RNaseH-like_sf"/>
</dbReference>
<gene>
    <name evidence="2" type="ORF">CDCA_CDCA08G2496</name>
</gene>
<dbReference type="Proteomes" id="UP001301350">
    <property type="component" value="Unassembled WGS sequence"/>
</dbReference>
<dbReference type="SUPFAM" id="SSF50978">
    <property type="entry name" value="WD40 repeat-like"/>
    <property type="match status" value="1"/>
</dbReference>
<evidence type="ECO:0000259" key="1">
    <source>
        <dbReference type="PROSITE" id="PS50235"/>
    </source>
</evidence>
<name>A0AAV9IWM6_CYACA</name>
<dbReference type="PROSITE" id="PS50235">
    <property type="entry name" value="USP_3"/>
    <property type="match status" value="1"/>
</dbReference>
<comment type="caution">
    <text evidence="2">The sequence shown here is derived from an EMBL/GenBank/DDBJ whole genome shotgun (WGS) entry which is preliminary data.</text>
</comment>
<dbReference type="InterPro" id="IPR036322">
    <property type="entry name" value="WD40_repeat_dom_sf"/>
</dbReference>
<dbReference type="GO" id="GO:0000932">
    <property type="term" value="C:P-body"/>
    <property type="evidence" value="ECO:0007669"/>
    <property type="project" value="TreeGrafter"/>
</dbReference>
<dbReference type="EMBL" id="JANCYW010000008">
    <property type="protein sequence ID" value="KAK4536471.1"/>
    <property type="molecule type" value="Genomic_DNA"/>
</dbReference>
<dbReference type="GO" id="GO:0003676">
    <property type="term" value="F:nucleic acid binding"/>
    <property type="evidence" value="ECO:0007669"/>
    <property type="project" value="InterPro"/>
</dbReference>
<dbReference type="PANTHER" id="PTHR15728">
    <property type="entry name" value="DEADENYLATION COMPLEX CATALYTIC SUBUNIT PAN2"/>
    <property type="match status" value="1"/>
</dbReference>
<dbReference type="GO" id="GO:0004535">
    <property type="term" value="F:poly(A)-specific ribonuclease activity"/>
    <property type="evidence" value="ECO:0007669"/>
    <property type="project" value="TreeGrafter"/>
</dbReference>
<proteinExistence type="predicted"/>
<dbReference type="InterPro" id="IPR038765">
    <property type="entry name" value="Papain-like_cys_pep_sf"/>
</dbReference>
<dbReference type="PANTHER" id="PTHR15728:SF0">
    <property type="entry name" value="PAN2-PAN3 DEADENYLATION COMPLEX CATALYTIC SUBUNIT PAN2"/>
    <property type="match status" value="1"/>
</dbReference>
<dbReference type="GO" id="GO:0031251">
    <property type="term" value="C:PAN complex"/>
    <property type="evidence" value="ECO:0007669"/>
    <property type="project" value="TreeGrafter"/>
</dbReference>
<dbReference type="SMART" id="SM00479">
    <property type="entry name" value="EXOIII"/>
    <property type="match status" value="1"/>
</dbReference>
<dbReference type="Gene3D" id="2.130.10.10">
    <property type="entry name" value="YVTN repeat-like/Quinoprotein amine dehydrogenase"/>
    <property type="match status" value="1"/>
</dbReference>
<dbReference type="InterPro" id="IPR028889">
    <property type="entry name" value="USP"/>
</dbReference>
<dbReference type="SUPFAM" id="SSF54001">
    <property type="entry name" value="Cysteine proteinases"/>
    <property type="match status" value="1"/>
</dbReference>
<dbReference type="Gene3D" id="3.90.70.10">
    <property type="entry name" value="Cysteine proteinases"/>
    <property type="match status" value="1"/>
</dbReference>
<dbReference type="GO" id="GO:0000289">
    <property type="term" value="P:nuclear-transcribed mRNA poly(A) tail shortening"/>
    <property type="evidence" value="ECO:0007669"/>
    <property type="project" value="TreeGrafter"/>
</dbReference>
<dbReference type="InterPro" id="IPR050785">
    <property type="entry name" value="PAN2-PAN3_catalytic_subunit"/>
</dbReference>
<dbReference type="AlphaFoldDB" id="A0AAV9IWM6"/>
<evidence type="ECO:0000313" key="2">
    <source>
        <dbReference type="EMBL" id="KAK4536471.1"/>
    </source>
</evidence>
<dbReference type="InterPro" id="IPR015943">
    <property type="entry name" value="WD40/YVTN_repeat-like_dom_sf"/>
</dbReference>
<dbReference type="SUPFAM" id="SSF53098">
    <property type="entry name" value="Ribonuclease H-like"/>
    <property type="match status" value="1"/>
</dbReference>
<dbReference type="Gene3D" id="3.30.420.10">
    <property type="entry name" value="Ribonuclease H-like superfamily/Ribonuclease H"/>
    <property type="match status" value="1"/>
</dbReference>
<sequence>MEVFCVPTNESTVLSGVSPTTTGAPPDPITRVRWLQRDHHHRDDAPGWVLPDDAERYQGSACEALVFCGTQSGCVRSRVVPTAAAYAAWAGASLPVATAATAAVRAPDGIRALDVMCSDVDAAHDLILSASWDGVLVRRRTGAPVHSLLAADHWVEARCVCASPVSGHAMAFVTTDRGYMHMLDVLRGRSVRTTSSAPAAQRTLVACWGQPQAVVLGHDDGSVSVRDASTLAVMQREPLAVVRSTLRMPVADLAMRPDVSQALVCFGVSPLLRLYDIRVSATRSAGNVPAIVQETTVGSGDSVVAVRRVDGARHSGWLALGASGTVQRVSMAAAPEEAAMVAVLDTEGDLCTCLDVSPDGRHMAVGDTGGMLHVWQLPASSDTADGDAGMTAALEAGAVAFEREWHEALRPAAERPPPCVCVPPTAPLLSEMPLQRRRTLPGSVASDHRRWHFPERLSAEALKAARFVQSVGYLTAADAIALLLPDPQPGEEPMRWTGEELPPPSPVAPLWERLRYRKIDLARAESVDGFDFAAHNRTPYCGLENALPSSYINAAIQMLYFVRPFRRAMEHAAARFPATPESMEVNLAAELGHLFRMMNRGAGQACQATQLMRALRGTPQAMALQLVDHPTETGASAGRGSGEAPRMGVAARRIDKFLRYLLEQVAHDELVTSVVDALFGAEVVIRTRAVADGSESVQRTRQYVLTVYREMDAGAAGEAETMPSLSTAVQRSLHRRWGPIRALHKSSHQVELVHQVRDVQSLPPVLLCSCGEDAGPVEQVPRTLELAATEAAPRAYELVAVIVAVAGSSEAADASLVAFIQVDTGEASEDEQESGWYCFNDFTITPMPDVAEVTHFPDSRWRPVILAYRERRSKSTVAEWQLPPPPPPPPLPSREAAFALHPLGAAHRRLLRSGNESSLRQQLSFVPLQPEEPCGRGTIVALDAEFVLLSREQADIVCCHRSDTRSEPGDLSVQRQVRVPASKGVARLTVLRENGVPLMDDYVMPPADEPVIDYVTRYSGIRAEDLQPARTRHYLTWPKYAYAKLYYLLEAGCVFVGHGLKSDFRALSLLVPDTQRADTALLFRKPPPSSSSSSSKSSAAAGHRLLSLRFLAACLLGRTIQTAERGHDSLEDARAALDLYRMYQELERHGRLAATVDTLYEYGLQHRWQYDAREPFRVPE</sequence>
<protein>
    <recommendedName>
        <fullName evidence="1">USP domain-containing protein</fullName>
    </recommendedName>
</protein>
<feature type="domain" description="USP" evidence="1">
    <location>
        <begin position="541"/>
        <end position="871"/>
    </location>
</feature>
<keyword evidence="3" id="KW-1185">Reference proteome</keyword>